<feature type="transmembrane region" description="Helical" evidence="1">
    <location>
        <begin position="33"/>
        <end position="53"/>
    </location>
</feature>
<accession>A0ABT8KBR9</accession>
<comment type="caution">
    <text evidence="2">The sequence shown here is derived from an EMBL/GenBank/DDBJ whole genome shotgun (WGS) entry which is preliminary data.</text>
</comment>
<keyword evidence="1" id="KW-1133">Transmembrane helix</keyword>
<reference evidence="2" key="1">
    <citation type="submission" date="2023-06" db="EMBL/GenBank/DDBJ databases">
        <title>MT1 and MT2 Draft Genomes of Novel Species.</title>
        <authorList>
            <person name="Venkateswaran K."/>
        </authorList>
    </citation>
    <scope>NUCLEOTIDE SEQUENCE</scope>
    <source>
        <strain evidence="2">F6_8S_P_1B</strain>
    </source>
</reference>
<organism evidence="2 3">
    <name type="scientific">Leifsonia williamsii</name>
    <dbReference type="NCBI Taxonomy" id="3035919"/>
    <lineage>
        <taxon>Bacteria</taxon>
        <taxon>Bacillati</taxon>
        <taxon>Actinomycetota</taxon>
        <taxon>Actinomycetes</taxon>
        <taxon>Micrococcales</taxon>
        <taxon>Microbacteriaceae</taxon>
        <taxon>Leifsonia</taxon>
    </lineage>
</organism>
<evidence type="ECO:0008006" key="4">
    <source>
        <dbReference type="Google" id="ProtNLM"/>
    </source>
</evidence>
<sequence length="72" mass="7938">MRKYLFNGAVISAAIGLWSTVQSSRQGPKDWRVPLMWINAAISLVIAVGTVIAESKEADERERQPVGARGRK</sequence>
<dbReference type="EMBL" id="JAROCF010000001">
    <property type="protein sequence ID" value="MDN4614903.1"/>
    <property type="molecule type" value="Genomic_DNA"/>
</dbReference>
<evidence type="ECO:0000313" key="2">
    <source>
        <dbReference type="EMBL" id="MDN4614903.1"/>
    </source>
</evidence>
<protein>
    <recommendedName>
        <fullName evidence="4">Holin</fullName>
    </recommendedName>
</protein>
<dbReference type="Proteomes" id="UP001174208">
    <property type="component" value="Unassembled WGS sequence"/>
</dbReference>
<name>A0ABT8KBR9_9MICO</name>
<evidence type="ECO:0000313" key="3">
    <source>
        <dbReference type="Proteomes" id="UP001174208"/>
    </source>
</evidence>
<gene>
    <name evidence="2" type="ORF">P5G50_10615</name>
</gene>
<keyword evidence="3" id="KW-1185">Reference proteome</keyword>
<keyword evidence="1" id="KW-0812">Transmembrane</keyword>
<keyword evidence="1" id="KW-0472">Membrane</keyword>
<dbReference type="RefSeq" id="WP_301209230.1">
    <property type="nucleotide sequence ID" value="NZ_JAROCF010000001.1"/>
</dbReference>
<proteinExistence type="predicted"/>
<evidence type="ECO:0000256" key="1">
    <source>
        <dbReference type="SAM" id="Phobius"/>
    </source>
</evidence>